<dbReference type="HOGENOM" id="CLU_061117_0_0_6"/>
<dbReference type="PANTHER" id="PTHR42779">
    <property type="entry name" value="PROTEIN YNJB"/>
    <property type="match status" value="1"/>
</dbReference>
<dbReference type="eggNOG" id="COG4134">
    <property type="taxonomic scope" value="Bacteria"/>
</dbReference>
<name>D4GDC0_PANAM</name>
<sequence length="371" mass="41351">MGKNMFRLVAAILLLAGAFCSQAQDLTSMNWEQIVEQAKKEGKLTWYQWYYQDRLKEQVSLFEKQYGINVTLSEGTLQGNINKLMADRGRETGDIDVFSIGGGAFGTVSPQQTFFGPLNTLLPEGKTLNYTIEGTDSKGYGVAFWGNQTGLAYDSRRLKESELPRTLPQITSFLQSHPQEFGFNVENGGSGPAFIESVTRTLVPGFDFTKGDADVKSLTALQPAWNWFKQQRPNYIITASNADSVTRLVSGEFLLVPAWEDYLVGLENHGEVPKTIRLYIPDFGMPGGGNMVAIPKNAPHKAAALLFIHWLTLPTTQRLFQQVYGITPQNKEVNRDAGLINSKERVHGTQFMPKPLGDEVRTEFSNQVLLK</sequence>
<dbReference type="Gene3D" id="3.40.190.10">
    <property type="entry name" value="Periplasmic binding protein-like II"/>
    <property type="match status" value="2"/>
</dbReference>
<dbReference type="SUPFAM" id="SSF53850">
    <property type="entry name" value="Periplasmic binding protein-like II"/>
    <property type="match status" value="1"/>
</dbReference>
<dbReference type="KEGG" id="pam:PANA_3778"/>
<accession>D4GDC0</accession>
<organism evidence="2 3">
    <name type="scientific">Pantoea ananatis (strain LMG 20103)</name>
    <dbReference type="NCBI Taxonomy" id="706191"/>
    <lineage>
        <taxon>Bacteria</taxon>
        <taxon>Pseudomonadati</taxon>
        <taxon>Pseudomonadota</taxon>
        <taxon>Gammaproteobacteria</taxon>
        <taxon>Enterobacterales</taxon>
        <taxon>Erwiniaceae</taxon>
        <taxon>Pantoea</taxon>
    </lineage>
</organism>
<proteinExistence type="predicted"/>
<evidence type="ECO:0000313" key="2">
    <source>
        <dbReference type="EMBL" id="ADD78945.1"/>
    </source>
</evidence>
<keyword evidence="3" id="KW-1185">Reference proteome</keyword>
<dbReference type="AlphaFoldDB" id="D4GDC0"/>
<evidence type="ECO:0000256" key="1">
    <source>
        <dbReference type="SAM" id="SignalP"/>
    </source>
</evidence>
<feature type="chain" id="PRO_5003057917" description="PotD" evidence="1">
    <location>
        <begin position="24"/>
        <end position="371"/>
    </location>
</feature>
<keyword evidence="1" id="KW-0732">Signal</keyword>
<dbReference type="Proteomes" id="UP000001702">
    <property type="component" value="Chromosome"/>
</dbReference>
<evidence type="ECO:0000313" key="3">
    <source>
        <dbReference type="Proteomes" id="UP000001702"/>
    </source>
</evidence>
<protein>
    <recommendedName>
        <fullName evidence="4">PotD</fullName>
    </recommendedName>
</protein>
<dbReference type="EMBL" id="CP001875">
    <property type="protein sequence ID" value="ADD78945.1"/>
    <property type="molecule type" value="Genomic_DNA"/>
</dbReference>
<dbReference type="InterPro" id="IPR006059">
    <property type="entry name" value="SBP"/>
</dbReference>
<dbReference type="PANTHER" id="PTHR42779:SF1">
    <property type="entry name" value="PROTEIN YNJB"/>
    <property type="match status" value="1"/>
</dbReference>
<evidence type="ECO:0008006" key="4">
    <source>
        <dbReference type="Google" id="ProtNLM"/>
    </source>
</evidence>
<reference evidence="2 3" key="1">
    <citation type="journal article" date="2010" name="J. Bacteriol.">
        <title>Genome sequence of Pantoea ananatis LMG20103, the causative agent of Eucalyptus blight and dieback.</title>
        <authorList>
            <person name="De Maayer P."/>
            <person name="Chan W.Y."/>
            <person name="Venter S.N."/>
            <person name="Toth I.K."/>
            <person name="Birch P.R."/>
            <person name="Joubert F."/>
            <person name="Coutinho T.A."/>
        </authorList>
    </citation>
    <scope>NUCLEOTIDE SEQUENCE [LARGE SCALE GENOMIC DNA]</scope>
    <source>
        <strain evidence="2 3">LMG 20103</strain>
    </source>
</reference>
<gene>
    <name evidence="2" type="ordered locus">PANA_3778</name>
</gene>
<dbReference type="GO" id="GO:0030313">
    <property type="term" value="C:cell envelope"/>
    <property type="evidence" value="ECO:0007669"/>
    <property type="project" value="UniProtKB-ARBA"/>
</dbReference>
<dbReference type="Pfam" id="PF13416">
    <property type="entry name" value="SBP_bac_8"/>
    <property type="match status" value="1"/>
</dbReference>
<feature type="signal peptide" evidence="1">
    <location>
        <begin position="1"/>
        <end position="23"/>
    </location>
</feature>
<dbReference type="STRING" id="706191.PANA_3778"/>